<dbReference type="EMBL" id="LT629765">
    <property type="protein sequence ID" value="SDR80422.1"/>
    <property type="molecule type" value="Genomic_DNA"/>
</dbReference>
<evidence type="ECO:0000313" key="1">
    <source>
        <dbReference type="EMBL" id="SDR80422.1"/>
    </source>
</evidence>
<dbReference type="Proteomes" id="UP000182237">
    <property type="component" value="Chromosome I"/>
</dbReference>
<proteinExistence type="predicted"/>
<sequence length="30" mass="3493">MMRMLIDEYYDGVIARFFLLLPSAAPRGVF</sequence>
<accession>A0A1H1M1Q8</accession>
<reference evidence="1 2" key="1">
    <citation type="submission" date="2016-10" db="EMBL/GenBank/DDBJ databases">
        <authorList>
            <person name="de Groot N.N."/>
        </authorList>
    </citation>
    <scope>NUCLEOTIDE SEQUENCE [LARGE SCALE GENOMIC DNA]</scope>
    <source>
        <strain evidence="1 2">DSM 45434</strain>
    </source>
</reference>
<evidence type="ECO:0000313" key="2">
    <source>
        <dbReference type="Proteomes" id="UP000182237"/>
    </source>
</evidence>
<gene>
    <name evidence="1" type="ORF">SAMN04488539_0401</name>
</gene>
<protein>
    <submittedName>
        <fullName evidence="1">Uncharacterized protein</fullName>
    </submittedName>
</protein>
<dbReference type="AlphaFoldDB" id="A0A1H1M1Q8"/>
<name>A0A1H1M1Q8_9CORY</name>
<keyword evidence="2" id="KW-1185">Reference proteome</keyword>
<organism evidence="1 2">
    <name type="scientific">Corynebacterium timonense</name>
    <dbReference type="NCBI Taxonomy" id="441500"/>
    <lineage>
        <taxon>Bacteria</taxon>
        <taxon>Bacillati</taxon>
        <taxon>Actinomycetota</taxon>
        <taxon>Actinomycetes</taxon>
        <taxon>Mycobacteriales</taxon>
        <taxon>Corynebacteriaceae</taxon>
        <taxon>Corynebacterium</taxon>
    </lineage>
</organism>